<comment type="caution">
    <text evidence="7">The sequence shown here is derived from an EMBL/GenBank/DDBJ whole genome shotgun (WGS) entry which is preliminary data.</text>
</comment>
<keyword evidence="6" id="KW-0812">Transmembrane</keyword>
<reference evidence="7" key="1">
    <citation type="submission" date="2022-08" db="EMBL/GenBank/DDBJ databases">
        <title>Genome sequencing of akame (Lates japonicus).</title>
        <authorList>
            <person name="Hashiguchi Y."/>
            <person name="Takahashi H."/>
        </authorList>
    </citation>
    <scope>NUCLEOTIDE SEQUENCE</scope>
    <source>
        <strain evidence="7">Kochi</strain>
    </source>
</reference>
<feature type="transmembrane region" description="Helical" evidence="6">
    <location>
        <begin position="91"/>
        <end position="112"/>
    </location>
</feature>
<organism evidence="7 8">
    <name type="scientific">Lates japonicus</name>
    <name type="common">Japanese lates</name>
    <dbReference type="NCBI Taxonomy" id="270547"/>
    <lineage>
        <taxon>Eukaryota</taxon>
        <taxon>Metazoa</taxon>
        <taxon>Chordata</taxon>
        <taxon>Craniata</taxon>
        <taxon>Vertebrata</taxon>
        <taxon>Euteleostomi</taxon>
        <taxon>Actinopterygii</taxon>
        <taxon>Neopterygii</taxon>
        <taxon>Teleostei</taxon>
        <taxon>Neoteleostei</taxon>
        <taxon>Acanthomorphata</taxon>
        <taxon>Carangaria</taxon>
        <taxon>Carangaria incertae sedis</taxon>
        <taxon>Centropomidae</taxon>
        <taxon>Lates</taxon>
    </lineage>
</organism>
<sequence>MWDALAQLDRAERFLSRVVYVVSVTLPCILLGIVCLTFFNIYNGNAHCDPLHITVEKFTKEAPKEDLDVLIQPLLEHCSSEKMNTWLGVVYGYKGLLLLLGIFLAYVDQVYLHRKINDHRYRGDGYLQRCCCSQQQDTLKTGSSTNNNDEEKSRQLERENRELQKIIQEKEERVSALRNQLAERQALRNRRRPSTGQNQNHNAPTPSSQPDPKSLLPPPGYPNPTTDNHSLPPSFSNSSNLYPADSKMSRNHCHNSQIPLLYK</sequence>
<evidence type="ECO:0000313" key="7">
    <source>
        <dbReference type="EMBL" id="GLD53101.1"/>
    </source>
</evidence>
<evidence type="ECO:0000256" key="6">
    <source>
        <dbReference type="SAM" id="Phobius"/>
    </source>
</evidence>
<dbReference type="EMBL" id="BRZM01000016">
    <property type="protein sequence ID" value="GLD53101.1"/>
    <property type="molecule type" value="Genomic_DNA"/>
</dbReference>
<feature type="region of interest" description="Disordered" evidence="5">
    <location>
        <begin position="138"/>
        <end position="158"/>
    </location>
</feature>
<evidence type="ECO:0000256" key="2">
    <source>
        <dbReference type="ARBA" id="ARBA00023170"/>
    </source>
</evidence>
<feature type="compositionally biased region" description="Basic and acidic residues" evidence="5">
    <location>
        <begin position="149"/>
        <end position="158"/>
    </location>
</feature>
<evidence type="ECO:0000313" key="8">
    <source>
        <dbReference type="Proteomes" id="UP001279410"/>
    </source>
</evidence>
<keyword evidence="1" id="KW-0297">G-protein coupled receptor</keyword>
<gene>
    <name evidence="7" type="ORF">AKAME5_000589100</name>
</gene>
<feature type="transmembrane region" description="Helical" evidence="6">
    <location>
        <begin position="18"/>
        <end position="42"/>
    </location>
</feature>
<keyword evidence="4" id="KW-0807">Transducer</keyword>
<evidence type="ECO:0000256" key="5">
    <source>
        <dbReference type="SAM" id="MobiDB-lite"/>
    </source>
</evidence>
<dbReference type="PANTHER" id="PTHR10519">
    <property type="entry name" value="GABA-B RECEPTOR"/>
    <property type="match status" value="1"/>
</dbReference>
<dbReference type="GO" id="GO:0004965">
    <property type="term" value="F:G protein-coupled GABA receptor activity"/>
    <property type="evidence" value="ECO:0007669"/>
    <property type="project" value="InterPro"/>
</dbReference>
<proteinExistence type="predicted"/>
<dbReference type="PANTHER" id="PTHR10519:SF77">
    <property type="entry name" value="GAMMA-AMINOBUTYRIC ACID TYPE B RECEPTOR SUBUNIT 1"/>
    <property type="match status" value="1"/>
</dbReference>
<dbReference type="GO" id="GO:0038039">
    <property type="term" value="C:G protein-coupled receptor heterodimeric complex"/>
    <property type="evidence" value="ECO:0007669"/>
    <property type="project" value="TreeGrafter"/>
</dbReference>
<name>A0AAD3R2V9_LATJO</name>
<keyword evidence="2 7" id="KW-0675">Receptor</keyword>
<keyword evidence="6" id="KW-0472">Membrane</keyword>
<keyword evidence="6" id="KW-1133">Transmembrane helix</keyword>
<evidence type="ECO:0000256" key="4">
    <source>
        <dbReference type="ARBA" id="ARBA00023224"/>
    </source>
</evidence>
<evidence type="ECO:0000256" key="3">
    <source>
        <dbReference type="ARBA" id="ARBA00023180"/>
    </source>
</evidence>
<feature type="compositionally biased region" description="Polar residues" evidence="5">
    <location>
        <begin position="254"/>
        <end position="263"/>
    </location>
</feature>
<dbReference type="AlphaFoldDB" id="A0AAD3R2V9"/>
<protein>
    <submittedName>
        <fullName evidence="7">Gamma-aminobutyric acid type B receptor subunit 1-like isoform X5</fullName>
    </submittedName>
</protein>
<feature type="compositionally biased region" description="Low complexity" evidence="5">
    <location>
        <begin position="230"/>
        <end position="241"/>
    </location>
</feature>
<feature type="compositionally biased region" description="Polar residues" evidence="5">
    <location>
        <begin position="194"/>
        <end position="211"/>
    </location>
</feature>
<keyword evidence="8" id="KW-1185">Reference proteome</keyword>
<feature type="compositionally biased region" description="Polar residues" evidence="5">
    <location>
        <begin position="138"/>
        <end position="147"/>
    </location>
</feature>
<evidence type="ECO:0000256" key="1">
    <source>
        <dbReference type="ARBA" id="ARBA00023040"/>
    </source>
</evidence>
<dbReference type="Proteomes" id="UP001279410">
    <property type="component" value="Unassembled WGS sequence"/>
</dbReference>
<keyword evidence="3" id="KW-0325">Glycoprotein</keyword>
<feature type="region of interest" description="Disordered" evidence="5">
    <location>
        <begin position="185"/>
        <end position="263"/>
    </location>
</feature>
<dbReference type="GO" id="GO:0007214">
    <property type="term" value="P:gamma-aminobutyric acid signaling pathway"/>
    <property type="evidence" value="ECO:0007669"/>
    <property type="project" value="TreeGrafter"/>
</dbReference>
<accession>A0AAD3R2V9</accession>
<dbReference type="InterPro" id="IPR002455">
    <property type="entry name" value="GPCR3_GABA-B"/>
</dbReference>